<accession>A0ACC0U967</accession>
<organism evidence="1 2">
    <name type="scientific">Russula earlei</name>
    <dbReference type="NCBI Taxonomy" id="71964"/>
    <lineage>
        <taxon>Eukaryota</taxon>
        <taxon>Fungi</taxon>
        <taxon>Dikarya</taxon>
        <taxon>Basidiomycota</taxon>
        <taxon>Agaricomycotina</taxon>
        <taxon>Agaricomycetes</taxon>
        <taxon>Russulales</taxon>
        <taxon>Russulaceae</taxon>
        <taxon>Russula</taxon>
    </lineage>
</organism>
<gene>
    <name evidence="1" type="ORF">F5148DRAFT_1356611</name>
</gene>
<name>A0ACC0U967_9AGAM</name>
<evidence type="ECO:0000313" key="2">
    <source>
        <dbReference type="Proteomes" id="UP001207468"/>
    </source>
</evidence>
<sequence length="234" mass="26144">MTEAPRRPPFPGILGSYKAFIHLPQRTCLKIMRERGPYASCIAAEVVRSCRILESATICAKVAKFDTIKDTFRKWSSRGPAPRSNLGSPPRQRSRRHHPQRALTEITCPVMWIMIVDHSNAAGHKRICLRHGSSDESAGEWAPFVDDKAHPAPDLLVAGRKVIASALSVTCIYHPARSIFGGVTYLWNVAFKMDEDLLCGVATNLSARRNVLRIPKTLPLWDGETQSRLAWPRP</sequence>
<comment type="caution">
    <text evidence="1">The sequence shown here is derived from an EMBL/GenBank/DDBJ whole genome shotgun (WGS) entry which is preliminary data.</text>
</comment>
<dbReference type="Proteomes" id="UP001207468">
    <property type="component" value="Unassembled WGS sequence"/>
</dbReference>
<dbReference type="EMBL" id="JAGFNK010000097">
    <property type="protein sequence ID" value="KAI9508248.1"/>
    <property type="molecule type" value="Genomic_DNA"/>
</dbReference>
<keyword evidence="2" id="KW-1185">Reference proteome</keyword>
<proteinExistence type="predicted"/>
<protein>
    <submittedName>
        <fullName evidence="1">Uncharacterized protein</fullName>
    </submittedName>
</protein>
<evidence type="ECO:0000313" key="1">
    <source>
        <dbReference type="EMBL" id="KAI9508248.1"/>
    </source>
</evidence>
<reference evidence="1" key="1">
    <citation type="submission" date="2021-03" db="EMBL/GenBank/DDBJ databases">
        <title>Evolutionary priming and transition to the ectomycorrhizal habit in an iconic lineage of mushroom-forming fungi: is preadaptation a requirement?</title>
        <authorList>
            <consortium name="DOE Joint Genome Institute"/>
            <person name="Looney B.P."/>
            <person name="Miyauchi S."/>
            <person name="Morin E."/>
            <person name="Drula E."/>
            <person name="Courty P.E."/>
            <person name="Chicoki N."/>
            <person name="Fauchery L."/>
            <person name="Kohler A."/>
            <person name="Kuo A."/>
            <person name="LaButti K."/>
            <person name="Pangilinan J."/>
            <person name="Lipzen A."/>
            <person name="Riley R."/>
            <person name="Andreopoulos W."/>
            <person name="He G."/>
            <person name="Johnson J."/>
            <person name="Barry K.W."/>
            <person name="Grigoriev I.V."/>
            <person name="Nagy L."/>
            <person name="Hibbett D."/>
            <person name="Henrissat B."/>
            <person name="Matheny P.B."/>
            <person name="Labbe J."/>
            <person name="Martin A.F."/>
        </authorList>
    </citation>
    <scope>NUCLEOTIDE SEQUENCE</scope>
    <source>
        <strain evidence="1">BPL698</strain>
    </source>
</reference>